<keyword evidence="6" id="KW-1185">Reference proteome</keyword>
<dbReference type="Pfam" id="PF21349">
    <property type="entry name" value="RUBY_RBDX"/>
    <property type="match status" value="1"/>
</dbReference>
<dbReference type="GO" id="GO:0016491">
    <property type="term" value="F:oxidoreductase activity"/>
    <property type="evidence" value="ECO:0007669"/>
    <property type="project" value="InterPro"/>
</dbReference>
<dbReference type="PROSITE" id="PS50905">
    <property type="entry name" value="FERRITIN_LIKE"/>
    <property type="match status" value="1"/>
</dbReference>
<dbReference type="InterPro" id="IPR009040">
    <property type="entry name" value="Ferritin-like_diiron"/>
</dbReference>
<evidence type="ECO:0000259" key="3">
    <source>
        <dbReference type="PROSITE" id="PS50903"/>
    </source>
</evidence>
<feature type="domain" description="Rubredoxin-like" evidence="3">
    <location>
        <begin position="133"/>
        <end position="166"/>
    </location>
</feature>
<dbReference type="RefSeq" id="WP_147662197.1">
    <property type="nucleotide sequence ID" value="NZ_CP042905.2"/>
</dbReference>
<evidence type="ECO:0000313" key="6">
    <source>
        <dbReference type="Proteomes" id="UP000321408"/>
    </source>
</evidence>
<keyword evidence="2" id="KW-0249">Electron transport</keyword>
<dbReference type="Proteomes" id="UP000321408">
    <property type="component" value="Chromosome"/>
</dbReference>
<dbReference type="KEGG" id="psyt:DSAG12_01107"/>
<sequence length="167" mass="18528">MTKSEDDLMAAFAGESQANRRYLAFAKKADNEGLKQIARVFRAAAAAETVHAHNHLRAWGGIKTTVENVKEAIEGEHYEFSKMYPEMLEHAKQDGNKKAEISFNYANEVEKIHHKLYNDVLVAAEKGEDLPAKEMSVCPVCGFTVEGEIPEVCPICGAKGETFILIE</sequence>
<gene>
    <name evidence="5" type="ORF">DSAG12_01107</name>
</gene>
<dbReference type="PANTHER" id="PTHR33746:SF4">
    <property type="entry name" value="RUBRERYTHRIN"/>
    <property type="match status" value="1"/>
</dbReference>
<dbReference type="PROSITE" id="PS50903">
    <property type="entry name" value="RUBREDOXIN_LIKE"/>
    <property type="match status" value="1"/>
</dbReference>
<reference evidence="5 6" key="2">
    <citation type="journal article" date="2024" name="Int. J. Syst. Evol. Microbiol.">
        <title>Promethearchaeum syntrophicum gen. nov., sp. nov., an anaerobic, obligately syntrophic archaeon, the first isolate of the lineage 'Asgard' archaea, and proposal of the new archaeal phylum Promethearchaeota phyl. nov. and kingdom Promethearchaeati regn. nov.</title>
        <authorList>
            <person name="Imachi H."/>
            <person name="Nobu M.K."/>
            <person name="Kato S."/>
            <person name="Takaki Y."/>
            <person name="Miyazaki M."/>
            <person name="Miyata M."/>
            <person name="Ogawara M."/>
            <person name="Saito Y."/>
            <person name="Sakai S."/>
            <person name="Tahara Y.O."/>
            <person name="Takano Y."/>
            <person name="Tasumi E."/>
            <person name="Uematsu K."/>
            <person name="Yoshimura T."/>
            <person name="Itoh T."/>
            <person name="Ohkuma M."/>
            <person name="Takai K."/>
        </authorList>
    </citation>
    <scope>NUCLEOTIDE SEQUENCE [LARGE SCALE GENOMIC DNA]</scope>
    <source>
        <strain evidence="5 6">MK-D1</strain>
    </source>
</reference>
<dbReference type="GO" id="GO:0005506">
    <property type="term" value="F:iron ion binding"/>
    <property type="evidence" value="ECO:0007669"/>
    <property type="project" value="InterPro"/>
</dbReference>
<dbReference type="InterPro" id="IPR003251">
    <property type="entry name" value="Rr_diiron-bd_dom"/>
</dbReference>
<dbReference type="GeneID" id="41329104"/>
<dbReference type="InterPro" id="IPR048574">
    <property type="entry name" value="RUBY_RBDX"/>
</dbReference>
<dbReference type="CDD" id="cd00729">
    <property type="entry name" value="rubredoxin_SM"/>
    <property type="match status" value="1"/>
</dbReference>
<protein>
    <submittedName>
        <fullName evidence="5">Rubrerythrin family protein</fullName>
    </submittedName>
</protein>
<accession>A0A5B9D879</accession>
<dbReference type="Gene3D" id="1.20.1260.10">
    <property type="match status" value="1"/>
</dbReference>
<evidence type="ECO:0000256" key="2">
    <source>
        <dbReference type="ARBA" id="ARBA00022982"/>
    </source>
</evidence>
<dbReference type="InterPro" id="IPR012347">
    <property type="entry name" value="Ferritin-like"/>
</dbReference>
<dbReference type="Gene3D" id="2.20.28.10">
    <property type="match status" value="1"/>
</dbReference>
<dbReference type="InterPro" id="IPR009078">
    <property type="entry name" value="Ferritin-like_SF"/>
</dbReference>
<evidence type="ECO:0000313" key="5">
    <source>
        <dbReference type="EMBL" id="QEE15282.1"/>
    </source>
</evidence>
<evidence type="ECO:0000256" key="1">
    <source>
        <dbReference type="ARBA" id="ARBA00022448"/>
    </source>
</evidence>
<evidence type="ECO:0000259" key="4">
    <source>
        <dbReference type="PROSITE" id="PS50905"/>
    </source>
</evidence>
<dbReference type="CDD" id="cd01041">
    <property type="entry name" value="Rubrerythrin"/>
    <property type="match status" value="1"/>
</dbReference>
<name>A0A5B9D879_9ARCH</name>
<dbReference type="AlphaFoldDB" id="A0A5B9D879"/>
<dbReference type="Pfam" id="PF02915">
    <property type="entry name" value="Rubrerythrin"/>
    <property type="match status" value="1"/>
</dbReference>
<dbReference type="SUPFAM" id="SSF57802">
    <property type="entry name" value="Rubredoxin-like"/>
    <property type="match status" value="1"/>
</dbReference>
<proteinExistence type="predicted"/>
<dbReference type="PANTHER" id="PTHR33746">
    <property type="entry name" value="RUBRERYTHRIN"/>
    <property type="match status" value="1"/>
</dbReference>
<dbReference type="EMBL" id="CP042905">
    <property type="protein sequence ID" value="QEE15282.1"/>
    <property type="molecule type" value="Genomic_DNA"/>
</dbReference>
<dbReference type="InterPro" id="IPR052753">
    <property type="entry name" value="Rbr2/Nigerythrin"/>
</dbReference>
<dbReference type="SUPFAM" id="SSF47240">
    <property type="entry name" value="Ferritin-like"/>
    <property type="match status" value="1"/>
</dbReference>
<dbReference type="OrthoDB" id="45654at2157"/>
<feature type="domain" description="Ferritin-like diiron" evidence="4">
    <location>
        <begin position="1"/>
        <end position="128"/>
    </location>
</feature>
<dbReference type="InterPro" id="IPR024934">
    <property type="entry name" value="Rubredoxin-like_dom"/>
</dbReference>
<reference evidence="5 6" key="1">
    <citation type="journal article" date="2020" name="Nature">
        <title>Isolation of an archaeon at the prokaryote-eukaryote interface.</title>
        <authorList>
            <person name="Imachi H."/>
            <person name="Nobu M.K."/>
            <person name="Nakahara N."/>
            <person name="Morono Y."/>
            <person name="Ogawara M."/>
            <person name="Takaki Y."/>
            <person name="Takano Y."/>
            <person name="Uematsu K."/>
            <person name="Ikuta T."/>
            <person name="Ito M."/>
            <person name="Matsui Y."/>
            <person name="Miyazaki M."/>
            <person name="Murata K."/>
            <person name="Saito Y."/>
            <person name="Sakai S."/>
            <person name="Song C."/>
            <person name="Tasumi E."/>
            <person name="Yamanaka Y."/>
            <person name="Yamaguchi T."/>
            <person name="Kamagata Y."/>
            <person name="Tamaki H."/>
            <person name="Takai K."/>
        </authorList>
    </citation>
    <scope>NUCLEOTIDE SEQUENCE [LARGE SCALE GENOMIC DNA]</scope>
    <source>
        <strain evidence="5 6">MK-D1</strain>
    </source>
</reference>
<keyword evidence="1" id="KW-0813">Transport</keyword>
<organism evidence="5 6">
    <name type="scientific">Promethearchaeum syntrophicum</name>
    <dbReference type="NCBI Taxonomy" id="2594042"/>
    <lineage>
        <taxon>Archaea</taxon>
        <taxon>Promethearchaeati</taxon>
        <taxon>Promethearchaeota</taxon>
        <taxon>Promethearchaeia</taxon>
        <taxon>Promethearchaeales</taxon>
        <taxon>Promethearchaeaceae</taxon>
        <taxon>Promethearchaeum</taxon>
    </lineage>
</organism>